<evidence type="ECO:0000256" key="5">
    <source>
        <dbReference type="SAM" id="Phobius"/>
    </source>
</evidence>
<dbReference type="RefSeq" id="WP_182987671.1">
    <property type="nucleotide sequence ID" value="NZ_JABEQD010000019.1"/>
</dbReference>
<dbReference type="EMBL" id="JABEQD010000019">
    <property type="protein sequence ID" value="MBB2170230.1"/>
    <property type="molecule type" value="Genomic_DNA"/>
</dbReference>
<accession>A0A7W4IW92</accession>
<proteinExistence type="predicted"/>
<feature type="transmembrane region" description="Helical" evidence="5">
    <location>
        <begin position="19"/>
        <end position="46"/>
    </location>
</feature>
<name>A0A7W4IW92_9PROT</name>
<sequence length="1418" mass="145364">MAPDTPPPSAGRPRRWPRIVAWTVGLLAGVPLAVVVLGVVAILIVANTGWGRHSIARQTAELTGGAVTLDGISGRFPDALRIAHIRLNDRQGMWLSIDGLELDWRPTHLLARQARIDRLSITRLAIPRLQAESGAKPSTSNRNGGSFDLGIDLRAVHIGWIEVGAGIAGTEAAFSLDGSARLAHLAPVLDGLSVATLPTAAIDLNLKRLDRVGALNLRTQIVPGRLGLHLIADEGPGGFASTSGLEPLDPLHLALDLDGPRNANHLAFTLNSGDISSKISGIVDFINVKSQLSIMARAPHMAVRDGIGWQNLILDAHLSGDVHHPVGEGHLTLDQPMGAGVAAGRIAVDFEGHEATGGQPSGARLHAAIDALSIPGSHPGLFAAAPLTLDLFLHPDDAGWPLDVRLDHTLLHLAGQAMTATPAHGTFDLDVPALAPLAEAGGTALTGRLALHGAFAMPARPGDATTLALDGPLSITGGQRQAVSLIGPDGKLALRMAMQQAVGDHPALLRIDRLALDGQAMHLAVSGTRTSAPAADPVTGGKAGPAVNATAHLAFDDLQRTSPAVRGQAGLMLAVDGPLTDFSATAHLDGQLGTKEMPVGPVMLDAVFHHLPSHPQGTLMARGTVDEAPLSIAADLEQDPQGRRTIDLAHLDWKSLSGSGHLVLNPHRVTPLGTLDVQMERLGDLSRLVGQPISGSLKASIRTANPTSDPAADAGQAAQPPIVTVAVDGNLASARARLRSLSLAGTVTDPLGTTRTDMTLRLDGVSAPGVAGDIRVTARGPRDAMAIGANAAFQALAGAPAALATTLVVDTPAQSVAIRSLEANARGETIRLAEPARIGFGKTLGVDHLRLTLAPPGVAPARIDVAGTVKPALGLTATVDNLTPAIARPFMPSLRADGTISARASLRGTTANPQGTVTVTARGLAYHSDFSGALPPLDMDATAQLSGTQARVDATAHAGSLLDLVVRGTVPTGSAGSMGLQADGHVDLSAANAYLGAQGRQVEGLARLSLALRGALSAPKASGTITLTGGQVHDYAQGIQLSNMRGTIIAQDDRLTVDNLSATAGPGSIAVSGMLGAFQPGLPIDLRITARNARPLASDLVTAQINADMTVRGALASRIDVAGQVVIPHAEINIPSSLPPSIATLDVIRPGDKPPAADADGAGKFVVGLDVTASSPGQMFVRGHGLDAEMRGRLHVGGTAEAPAIAGGFAMRRGNFNMAGISLEFTKGQVAFNGSGVTQAIDPTLDFEAERATSAGTARLLVGGYASAPKITFSSTPPLSQDQIMAMLLFGTDAQSLSTTQMAEIAAAVATLTGGSAFDPLGKVRSTLGLDRLQLTGGSGVGKGNGTSVEAGKYVMRGVYVGAKQATSGSGTQAQVQVDLTRRLKLNTTVGTGGNVTGFTTPENDPGSSIGLSYQFNY</sequence>
<feature type="domain" description="Translocation and assembly module TamB C-terminal" evidence="6">
    <location>
        <begin position="1060"/>
        <end position="1418"/>
    </location>
</feature>
<evidence type="ECO:0000313" key="8">
    <source>
        <dbReference type="Proteomes" id="UP000559860"/>
    </source>
</evidence>
<evidence type="ECO:0000256" key="2">
    <source>
        <dbReference type="ARBA" id="ARBA00022692"/>
    </source>
</evidence>
<keyword evidence="8" id="KW-1185">Reference proteome</keyword>
<dbReference type="PANTHER" id="PTHR36985:SF1">
    <property type="entry name" value="TRANSLOCATION AND ASSEMBLY MODULE SUBUNIT TAMB"/>
    <property type="match status" value="1"/>
</dbReference>
<dbReference type="PANTHER" id="PTHR36985">
    <property type="entry name" value="TRANSLOCATION AND ASSEMBLY MODULE SUBUNIT TAMB"/>
    <property type="match status" value="1"/>
</dbReference>
<comment type="subcellular location">
    <subcellularLocation>
        <location evidence="1">Membrane</location>
        <topology evidence="1">Single-pass membrane protein</topology>
    </subcellularLocation>
</comment>
<evidence type="ECO:0000259" key="6">
    <source>
        <dbReference type="Pfam" id="PF04357"/>
    </source>
</evidence>
<dbReference type="InterPro" id="IPR007452">
    <property type="entry name" value="TamB_C"/>
</dbReference>
<evidence type="ECO:0000256" key="3">
    <source>
        <dbReference type="ARBA" id="ARBA00022989"/>
    </source>
</evidence>
<keyword evidence="3 5" id="KW-1133">Transmembrane helix</keyword>
<reference evidence="7 8" key="1">
    <citation type="submission" date="2020-04" db="EMBL/GenBank/DDBJ databases">
        <title>Description of novel Gluconacetobacter.</title>
        <authorList>
            <person name="Sombolestani A."/>
        </authorList>
    </citation>
    <scope>NUCLEOTIDE SEQUENCE [LARGE SCALE GENOMIC DNA]</scope>
    <source>
        <strain evidence="7 8">LMG 27801</strain>
    </source>
</reference>
<dbReference type="GO" id="GO:0009306">
    <property type="term" value="P:protein secretion"/>
    <property type="evidence" value="ECO:0007669"/>
    <property type="project" value="InterPro"/>
</dbReference>
<dbReference type="Proteomes" id="UP000559860">
    <property type="component" value="Unassembled WGS sequence"/>
</dbReference>
<protein>
    <submittedName>
        <fullName evidence="7">DUF490 domain-containing protein</fullName>
    </submittedName>
</protein>
<dbReference type="GO" id="GO:0005886">
    <property type="term" value="C:plasma membrane"/>
    <property type="evidence" value="ECO:0007669"/>
    <property type="project" value="InterPro"/>
</dbReference>
<evidence type="ECO:0000256" key="1">
    <source>
        <dbReference type="ARBA" id="ARBA00004167"/>
    </source>
</evidence>
<gene>
    <name evidence="7" type="ORF">HLH36_18095</name>
</gene>
<dbReference type="Pfam" id="PF04357">
    <property type="entry name" value="TamB"/>
    <property type="match status" value="1"/>
</dbReference>
<keyword evidence="2 5" id="KW-0812">Transmembrane</keyword>
<evidence type="ECO:0000256" key="4">
    <source>
        <dbReference type="ARBA" id="ARBA00023136"/>
    </source>
</evidence>
<keyword evidence="4 5" id="KW-0472">Membrane</keyword>
<evidence type="ECO:0000313" key="7">
    <source>
        <dbReference type="EMBL" id="MBB2170230.1"/>
    </source>
</evidence>
<dbReference type="GO" id="GO:0097347">
    <property type="term" value="C:TAM protein secretion complex"/>
    <property type="evidence" value="ECO:0007669"/>
    <property type="project" value="TreeGrafter"/>
</dbReference>
<organism evidence="7 8">
    <name type="scientific">Gluconacetobacter aggeris</name>
    <dbReference type="NCBI Taxonomy" id="1286186"/>
    <lineage>
        <taxon>Bacteria</taxon>
        <taxon>Pseudomonadati</taxon>
        <taxon>Pseudomonadota</taxon>
        <taxon>Alphaproteobacteria</taxon>
        <taxon>Acetobacterales</taxon>
        <taxon>Acetobacteraceae</taxon>
        <taxon>Gluconacetobacter</taxon>
    </lineage>
</organism>
<comment type="caution">
    <text evidence="7">The sequence shown here is derived from an EMBL/GenBank/DDBJ whole genome shotgun (WGS) entry which is preliminary data.</text>
</comment>